<comment type="caution">
    <text evidence="1">The sequence shown here is derived from an EMBL/GenBank/DDBJ whole genome shotgun (WGS) entry which is preliminary data.</text>
</comment>
<organism evidence="1 2">
    <name type="scientific">Salinimicrobium marinum</name>
    <dbReference type="NCBI Taxonomy" id="680283"/>
    <lineage>
        <taxon>Bacteria</taxon>
        <taxon>Pseudomonadati</taxon>
        <taxon>Bacteroidota</taxon>
        <taxon>Flavobacteriia</taxon>
        <taxon>Flavobacteriales</taxon>
        <taxon>Flavobacteriaceae</taxon>
        <taxon>Salinimicrobium</taxon>
    </lineage>
</organism>
<proteinExistence type="predicted"/>
<accession>A0A918SL88</accession>
<protein>
    <submittedName>
        <fullName evidence="1">Uncharacterized protein</fullName>
    </submittedName>
</protein>
<dbReference type="EMBL" id="BMXB01000033">
    <property type="protein sequence ID" value="GHA51954.1"/>
    <property type="molecule type" value="Genomic_DNA"/>
</dbReference>
<dbReference type="AlphaFoldDB" id="A0A918SL88"/>
<dbReference type="Proteomes" id="UP000610456">
    <property type="component" value="Unassembled WGS sequence"/>
</dbReference>
<evidence type="ECO:0000313" key="2">
    <source>
        <dbReference type="Proteomes" id="UP000610456"/>
    </source>
</evidence>
<reference evidence="1" key="2">
    <citation type="submission" date="2020-09" db="EMBL/GenBank/DDBJ databases">
        <authorList>
            <person name="Sun Q."/>
            <person name="Kim S."/>
        </authorList>
    </citation>
    <scope>NUCLEOTIDE SEQUENCE</scope>
    <source>
        <strain evidence="1">KCTC 12719</strain>
    </source>
</reference>
<keyword evidence="2" id="KW-1185">Reference proteome</keyword>
<gene>
    <name evidence="1" type="ORF">GCM10007103_35430</name>
</gene>
<sequence>MGCADFEREWTEAMESLSTYSENPTEQNCENYKAALMDFYGQYEDCAFWGDEYQEAIDEIQEIDCSEETEDIET</sequence>
<reference evidence="1" key="1">
    <citation type="journal article" date="2014" name="Int. J. Syst. Evol. Microbiol.">
        <title>Complete genome sequence of Corynebacterium casei LMG S-19264T (=DSM 44701T), isolated from a smear-ripened cheese.</title>
        <authorList>
            <consortium name="US DOE Joint Genome Institute (JGI-PGF)"/>
            <person name="Walter F."/>
            <person name="Albersmeier A."/>
            <person name="Kalinowski J."/>
            <person name="Ruckert C."/>
        </authorList>
    </citation>
    <scope>NUCLEOTIDE SEQUENCE</scope>
    <source>
        <strain evidence="1">KCTC 12719</strain>
    </source>
</reference>
<name>A0A918SL88_9FLAO</name>
<evidence type="ECO:0000313" key="1">
    <source>
        <dbReference type="EMBL" id="GHA51954.1"/>
    </source>
</evidence>